<gene>
    <name evidence="2" type="ordered locus">bpr_II316</name>
</gene>
<dbReference type="Pfam" id="PF09951">
    <property type="entry name" value="Imm33"/>
    <property type="match status" value="1"/>
</dbReference>
<dbReference type="RefSeq" id="WP_013282902.1">
    <property type="nucleotide sequence ID" value="NC_014389.1"/>
</dbReference>
<proteinExistence type="predicted"/>
<dbReference type="Proteomes" id="UP000001299">
    <property type="component" value="Plasmid pCY360"/>
</dbReference>
<evidence type="ECO:0000313" key="2">
    <source>
        <dbReference type="EMBL" id="ADL36253.1"/>
    </source>
</evidence>
<keyword evidence="3" id="KW-1185">Reference proteome</keyword>
<dbReference type="InterPro" id="IPR018689">
    <property type="entry name" value="Imm33_dom"/>
</dbReference>
<organism evidence="2 3">
    <name type="scientific">Butyrivibrio proteoclasticus (strain ATCC 51982 / DSM 14932 / B316)</name>
    <name type="common">Clostridium proteoclasticum</name>
    <dbReference type="NCBI Taxonomy" id="515622"/>
    <lineage>
        <taxon>Bacteria</taxon>
        <taxon>Bacillati</taxon>
        <taxon>Bacillota</taxon>
        <taxon>Clostridia</taxon>
        <taxon>Lachnospirales</taxon>
        <taxon>Lachnospiraceae</taxon>
        <taxon>Butyrivibrio</taxon>
    </lineage>
</organism>
<evidence type="ECO:0000259" key="1">
    <source>
        <dbReference type="Pfam" id="PF09951"/>
    </source>
</evidence>
<evidence type="ECO:0000313" key="3">
    <source>
        <dbReference type="Proteomes" id="UP000001299"/>
    </source>
</evidence>
<sequence>MTKYNKWYDCNAEKTAGDIISSFNNSQYPALISGEEMKHYVVWHDTNGYALLHKKSEDSEAVAVATEQNLVDFVIAVFKTWTGKLYTAEDIFGTDNVMAIVRKRLNSCTFYWNFMMDTYALFENTGFDNEQTRPLVTEQIRKLKVASEPGLSYLGSILLQYTIEHFIRYTHDTGNMQYLDTMAGLVDFILSRDVSVFIEMVTSYPDMDGIKVEYIAEALSDLKSYMSDIIAPCEGIRQSALIHLKMMSENADYLNLLFDNPRMFHLGFKSLHTNTPYTERNRNFSAGIADVLPGEMAHNRFCDLIDTLLSKNHTFTYKDIYYNMPARWRWNEDKTKILDVVSRAAFEPSFFGPDSKEWKEADEAENGGVFRPLPEDYRTKCDFSSNAMITTAYEFGYPHLYINEHMADITIVQTYQARDGFCSRYVTVNTQDIRERLNEKRICFVTKEVLRNGFDVKTCNRDFDPEKPYDSGWMFFGNTRYNDYINNPDNIEMVDLKSFLEICPKAVSLMEEFNEQTKYEKHEALITDEDGNQTEYTHEEITMSFPMNNEET</sequence>
<feature type="domain" description="Immunity protein Imm33" evidence="1">
    <location>
        <begin position="443"/>
        <end position="523"/>
    </location>
</feature>
<protein>
    <recommendedName>
        <fullName evidence="1">Immunity protein Imm33 domain-containing protein</fullName>
    </recommendedName>
</protein>
<accession>E0S4C1</accession>
<dbReference type="HOGENOM" id="CLU_493220_0_0_9"/>
<dbReference type="EMBL" id="CP001812">
    <property type="protein sequence ID" value="ADL36253.1"/>
    <property type="molecule type" value="Genomic_DNA"/>
</dbReference>
<name>E0S4C1_BUTPB</name>
<dbReference type="KEGG" id="bpb:bpr_II316"/>
<geneLocation type="plasmid" evidence="2 3">
    <name>pCY360</name>
</geneLocation>
<keyword evidence="2" id="KW-0614">Plasmid</keyword>
<reference evidence="2 3" key="1">
    <citation type="journal article" date="2010" name="PLoS ONE">
        <title>The glycobiome of the rumen bacterium Butyrivibrio proteoclasticus B316(T) highlights adaptation to a polysaccharide-rich environment.</title>
        <authorList>
            <person name="Kelly W.J."/>
            <person name="Leahy S.C."/>
            <person name="Altermann E."/>
            <person name="Yeoman C.J."/>
            <person name="Dunne J.C."/>
            <person name="Kong Z."/>
            <person name="Pacheco D.M."/>
            <person name="Li D."/>
            <person name="Noel S.J."/>
            <person name="Moon C.D."/>
            <person name="Cookson A.L."/>
            <person name="Attwood G.T."/>
        </authorList>
    </citation>
    <scope>NUCLEOTIDE SEQUENCE [LARGE SCALE GENOMIC DNA]</scope>
    <source>
        <strain evidence="3">ATCC 51982 / DSM 14932 / B316</strain>
        <plasmid evidence="3">Plasmid pCY360</plasmid>
    </source>
</reference>
<dbReference type="AlphaFoldDB" id="E0S4C1"/>